<keyword evidence="6 11" id="KW-0732">Signal</keyword>
<keyword evidence="10" id="KW-0998">Cell outer membrane</keyword>
<dbReference type="GO" id="GO:0034220">
    <property type="term" value="P:monoatomic ion transmembrane transport"/>
    <property type="evidence" value="ECO:0007669"/>
    <property type="project" value="InterPro"/>
</dbReference>
<dbReference type="GO" id="GO:0009279">
    <property type="term" value="C:cell outer membrane"/>
    <property type="evidence" value="ECO:0007669"/>
    <property type="project" value="UniProtKB-SubCell"/>
</dbReference>
<dbReference type="Pfam" id="PF13609">
    <property type="entry name" value="Porin_4"/>
    <property type="match status" value="1"/>
</dbReference>
<evidence type="ECO:0000256" key="1">
    <source>
        <dbReference type="ARBA" id="ARBA00004571"/>
    </source>
</evidence>
<keyword evidence="14" id="KW-1185">Reference proteome</keyword>
<evidence type="ECO:0000256" key="7">
    <source>
        <dbReference type="ARBA" id="ARBA00023065"/>
    </source>
</evidence>
<keyword evidence="3" id="KW-0813">Transport</keyword>
<feature type="chain" id="PRO_5037403067" evidence="11">
    <location>
        <begin position="19"/>
        <end position="370"/>
    </location>
</feature>
<dbReference type="PANTHER" id="PTHR34501:SF9">
    <property type="entry name" value="MAJOR OUTER MEMBRANE PROTEIN P.IA"/>
    <property type="match status" value="1"/>
</dbReference>
<keyword evidence="5" id="KW-0812">Transmembrane</keyword>
<dbReference type="Gene3D" id="2.40.160.10">
    <property type="entry name" value="Porin"/>
    <property type="match status" value="1"/>
</dbReference>
<evidence type="ECO:0000256" key="5">
    <source>
        <dbReference type="ARBA" id="ARBA00022692"/>
    </source>
</evidence>
<dbReference type="SUPFAM" id="SSF56935">
    <property type="entry name" value="Porins"/>
    <property type="match status" value="1"/>
</dbReference>
<dbReference type="Proteomes" id="UP000620596">
    <property type="component" value="Unassembled WGS sequence"/>
</dbReference>
<proteinExistence type="predicted"/>
<dbReference type="PANTHER" id="PTHR34501">
    <property type="entry name" value="PROTEIN YDDL-RELATED"/>
    <property type="match status" value="1"/>
</dbReference>
<dbReference type="InterPro" id="IPR033900">
    <property type="entry name" value="Gram_neg_porin_domain"/>
</dbReference>
<evidence type="ECO:0000256" key="10">
    <source>
        <dbReference type="ARBA" id="ARBA00023237"/>
    </source>
</evidence>
<organism evidence="13 14">
    <name type="scientific">Polaromonas eurypsychrophila</name>
    <dbReference type="NCBI Taxonomy" id="1614635"/>
    <lineage>
        <taxon>Bacteria</taxon>
        <taxon>Pseudomonadati</taxon>
        <taxon>Pseudomonadota</taxon>
        <taxon>Betaproteobacteria</taxon>
        <taxon>Burkholderiales</taxon>
        <taxon>Comamonadaceae</taxon>
        <taxon>Polaromonas</taxon>
    </lineage>
</organism>
<sequence>MKKSLVALAAFAAVGAFAQSSVTLSGNVKGGIAHTKYSGAPAGNGNGLSIADGSSRFIIGGTEDLGGGLKAVFQLDTRVRVDDNGGAPTSSPLGGGNTFVGLSGGLGMIQLGKLDTHYCLGSDSHGARATALQASSCALLGFVNGGVNAIANTSRSQNVVRYTSPNFSGFQAQANYSTSFAGSEGAVGEAGKGRAMQLGLNYGNGPLKAGVSLWDAKTESRVLGATRGDQEAGTAFVDWNFGVATVGLTFDRSEIDRGLIGGASSESRRSAFSIPVTVPLGAGTFLVTYTKAQRVKLNGTTVANTGAKMMSVGYDYALSKRTSLGVSYARINNESAAGYNLYTQAALNGTPNNAVGQDASQLYLGVRHAF</sequence>
<dbReference type="GO" id="GO:0015288">
    <property type="term" value="F:porin activity"/>
    <property type="evidence" value="ECO:0007669"/>
    <property type="project" value="UniProtKB-KW"/>
</dbReference>
<evidence type="ECO:0000256" key="4">
    <source>
        <dbReference type="ARBA" id="ARBA00022452"/>
    </source>
</evidence>
<comment type="caution">
    <text evidence="13">The sequence shown here is derived from an EMBL/GenBank/DDBJ whole genome shotgun (WGS) entry which is preliminary data.</text>
</comment>
<protein>
    <submittedName>
        <fullName evidence="13">Porin</fullName>
    </submittedName>
</protein>
<evidence type="ECO:0000256" key="3">
    <source>
        <dbReference type="ARBA" id="ARBA00022448"/>
    </source>
</evidence>
<reference evidence="13" key="1">
    <citation type="journal article" date="2014" name="Int. J. Syst. Evol. Microbiol.">
        <title>Complete genome sequence of Corynebacterium casei LMG S-19264T (=DSM 44701T), isolated from a smear-ripened cheese.</title>
        <authorList>
            <consortium name="US DOE Joint Genome Institute (JGI-PGF)"/>
            <person name="Walter F."/>
            <person name="Albersmeier A."/>
            <person name="Kalinowski J."/>
            <person name="Ruckert C."/>
        </authorList>
    </citation>
    <scope>NUCLEOTIDE SEQUENCE</scope>
    <source>
        <strain evidence="13">CGMCC 1.15322</strain>
    </source>
</reference>
<keyword evidence="7" id="KW-0406">Ion transport</keyword>
<accession>A0A916WFR2</accession>
<evidence type="ECO:0000259" key="12">
    <source>
        <dbReference type="Pfam" id="PF13609"/>
    </source>
</evidence>
<reference evidence="13" key="2">
    <citation type="submission" date="2020-09" db="EMBL/GenBank/DDBJ databases">
        <authorList>
            <person name="Sun Q."/>
            <person name="Zhou Y."/>
        </authorList>
    </citation>
    <scope>NUCLEOTIDE SEQUENCE</scope>
    <source>
        <strain evidence="13">CGMCC 1.15322</strain>
    </source>
</reference>
<keyword evidence="4" id="KW-1134">Transmembrane beta strand</keyword>
<evidence type="ECO:0000256" key="11">
    <source>
        <dbReference type="SAM" id="SignalP"/>
    </source>
</evidence>
<dbReference type="CDD" id="cd00342">
    <property type="entry name" value="gram_neg_porins"/>
    <property type="match status" value="1"/>
</dbReference>
<evidence type="ECO:0000256" key="9">
    <source>
        <dbReference type="ARBA" id="ARBA00023136"/>
    </source>
</evidence>
<dbReference type="InterPro" id="IPR023614">
    <property type="entry name" value="Porin_dom_sf"/>
</dbReference>
<dbReference type="EMBL" id="BMIG01000003">
    <property type="protein sequence ID" value="GGA93163.1"/>
    <property type="molecule type" value="Genomic_DNA"/>
</dbReference>
<feature type="signal peptide" evidence="11">
    <location>
        <begin position="1"/>
        <end position="18"/>
    </location>
</feature>
<feature type="domain" description="Porin" evidence="12">
    <location>
        <begin position="5"/>
        <end position="334"/>
    </location>
</feature>
<keyword evidence="9" id="KW-0472">Membrane</keyword>
<evidence type="ECO:0000256" key="6">
    <source>
        <dbReference type="ARBA" id="ARBA00022729"/>
    </source>
</evidence>
<comment type="subcellular location">
    <subcellularLocation>
        <location evidence="1">Cell outer membrane</location>
        <topology evidence="1">Multi-pass membrane protein</topology>
    </subcellularLocation>
</comment>
<dbReference type="RefSeq" id="WP_188707504.1">
    <property type="nucleotide sequence ID" value="NZ_BMIG01000003.1"/>
</dbReference>
<name>A0A916WFR2_9BURK</name>
<dbReference type="AlphaFoldDB" id="A0A916WFR2"/>
<dbReference type="InterPro" id="IPR002299">
    <property type="entry name" value="Porin_Neis"/>
</dbReference>
<dbReference type="PRINTS" id="PR00184">
    <property type="entry name" value="NEISSPPORIN"/>
</dbReference>
<evidence type="ECO:0000313" key="14">
    <source>
        <dbReference type="Proteomes" id="UP000620596"/>
    </source>
</evidence>
<evidence type="ECO:0000256" key="8">
    <source>
        <dbReference type="ARBA" id="ARBA00023114"/>
    </source>
</evidence>
<evidence type="ECO:0000256" key="2">
    <source>
        <dbReference type="ARBA" id="ARBA00011233"/>
    </source>
</evidence>
<keyword evidence="8" id="KW-0626">Porin</keyword>
<dbReference type="InterPro" id="IPR001702">
    <property type="entry name" value="Porin_Gram-ve"/>
</dbReference>
<dbReference type="InterPro" id="IPR050298">
    <property type="entry name" value="Gram-neg_bact_OMP"/>
</dbReference>
<evidence type="ECO:0000313" key="13">
    <source>
        <dbReference type="EMBL" id="GGA93163.1"/>
    </source>
</evidence>
<gene>
    <name evidence="13" type="ORF">GCM10011496_12710</name>
</gene>
<dbReference type="PRINTS" id="PR00182">
    <property type="entry name" value="ECOLNEIPORIN"/>
</dbReference>
<dbReference type="GO" id="GO:0046930">
    <property type="term" value="C:pore complex"/>
    <property type="evidence" value="ECO:0007669"/>
    <property type="project" value="UniProtKB-KW"/>
</dbReference>
<comment type="subunit">
    <text evidence="2">Homotrimer.</text>
</comment>